<sequence length="67" mass="7672">MKANTDTLFFVGKVLFFTNRTQSVCHGTLVCCVKNPFKKVQINFVKNLNDRIPFTKAKINVIKMHIA</sequence>
<protein>
    <submittedName>
        <fullName evidence="1">Uncharacterized protein</fullName>
    </submittedName>
</protein>
<reference evidence="1" key="1">
    <citation type="submission" date="2014-11" db="EMBL/GenBank/DDBJ databases">
        <authorList>
            <person name="Amaro Gonzalez C."/>
        </authorList>
    </citation>
    <scope>NUCLEOTIDE SEQUENCE</scope>
</reference>
<organism evidence="1">
    <name type="scientific">Anguilla anguilla</name>
    <name type="common">European freshwater eel</name>
    <name type="synonym">Muraena anguilla</name>
    <dbReference type="NCBI Taxonomy" id="7936"/>
    <lineage>
        <taxon>Eukaryota</taxon>
        <taxon>Metazoa</taxon>
        <taxon>Chordata</taxon>
        <taxon>Craniata</taxon>
        <taxon>Vertebrata</taxon>
        <taxon>Euteleostomi</taxon>
        <taxon>Actinopterygii</taxon>
        <taxon>Neopterygii</taxon>
        <taxon>Teleostei</taxon>
        <taxon>Anguilliformes</taxon>
        <taxon>Anguillidae</taxon>
        <taxon>Anguilla</taxon>
    </lineage>
</organism>
<evidence type="ECO:0000313" key="1">
    <source>
        <dbReference type="EMBL" id="JAH88031.1"/>
    </source>
</evidence>
<proteinExistence type="predicted"/>
<name>A0A0E9WCK2_ANGAN</name>
<dbReference type="AlphaFoldDB" id="A0A0E9WCK2"/>
<accession>A0A0E9WCK2</accession>
<reference evidence="1" key="2">
    <citation type="journal article" date="2015" name="Fish Shellfish Immunol.">
        <title>Early steps in the European eel (Anguilla anguilla)-Vibrio vulnificus interaction in the gills: Role of the RtxA13 toxin.</title>
        <authorList>
            <person name="Callol A."/>
            <person name="Pajuelo D."/>
            <person name="Ebbesson L."/>
            <person name="Teles M."/>
            <person name="MacKenzie S."/>
            <person name="Amaro C."/>
        </authorList>
    </citation>
    <scope>NUCLEOTIDE SEQUENCE</scope>
</reference>
<dbReference type="EMBL" id="GBXM01020546">
    <property type="protein sequence ID" value="JAH88031.1"/>
    <property type="molecule type" value="Transcribed_RNA"/>
</dbReference>